<dbReference type="GO" id="GO:0005911">
    <property type="term" value="C:cell-cell junction"/>
    <property type="evidence" value="ECO:0007669"/>
    <property type="project" value="TreeGrafter"/>
</dbReference>
<evidence type="ECO:0000259" key="6">
    <source>
        <dbReference type="PROSITE" id="PS50835"/>
    </source>
</evidence>
<dbReference type="EMBL" id="MRZV01000183">
    <property type="protein sequence ID" value="PIK56227.1"/>
    <property type="molecule type" value="Genomic_DNA"/>
</dbReference>
<dbReference type="PROSITE" id="PS50835">
    <property type="entry name" value="IG_LIKE"/>
    <property type="match status" value="2"/>
</dbReference>
<evidence type="ECO:0000256" key="4">
    <source>
        <dbReference type="ARBA" id="ARBA00023180"/>
    </source>
</evidence>
<dbReference type="InterPro" id="IPR007110">
    <property type="entry name" value="Ig-like_dom"/>
</dbReference>
<dbReference type="InterPro" id="IPR036179">
    <property type="entry name" value="Ig-like_dom_sf"/>
</dbReference>
<dbReference type="STRING" id="307972.A0A2G8L7H5"/>
<dbReference type="SMART" id="SM00409">
    <property type="entry name" value="IG"/>
    <property type="match status" value="2"/>
</dbReference>
<dbReference type="GO" id="GO:0050839">
    <property type="term" value="F:cell adhesion molecule binding"/>
    <property type="evidence" value="ECO:0007669"/>
    <property type="project" value="TreeGrafter"/>
</dbReference>
<dbReference type="InterPro" id="IPR051275">
    <property type="entry name" value="Cell_adhesion_signaling"/>
</dbReference>
<evidence type="ECO:0000256" key="5">
    <source>
        <dbReference type="ARBA" id="ARBA00023319"/>
    </source>
</evidence>
<dbReference type="InterPro" id="IPR003599">
    <property type="entry name" value="Ig_sub"/>
</dbReference>
<reference evidence="7 8" key="1">
    <citation type="journal article" date="2017" name="PLoS Biol.">
        <title>The sea cucumber genome provides insights into morphological evolution and visceral regeneration.</title>
        <authorList>
            <person name="Zhang X."/>
            <person name="Sun L."/>
            <person name="Yuan J."/>
            <person name="Sun Y."/>
            <person name="Gao Y."/>
            <person name="Zhang L."/>
            <person name="Li S."/>
            <person name="Dai H."/>
            <person name="Hamel J.F."/>
            <person name="Liu C."/>
            <person name="Yu Y."/>
            <person name="Liu S."/>
            <person name="Lin W."/>
            <person name="Guo K."/>
            <person name="Jin S."/>
            <person name="Xu P."/>
            <person name="Storey K.B."/>
            <person name="Huan P."/>
            <person name="Zhang T."/>
            <person name="Zhou Y."/>
            <person name="Zhang J."/>
            <person name="Lin C."/>
            <person name="Li X."/>
            <person name="Xing L."/>
            <person name="Huo D."/>
            <person name="Sun M."/>
            <person name="Wang L."/>
            <person name="Mercier A."/>
            <person name="Li F."/>
            <person name="Yang H."/>
            <person name="Xiang J."/>
        </authorList>
    </citation>
    <scope>NUCLEOTIDE SEQUENCE [LARGE SCALE GENOMIC DNA]</scope>
    <source>
        <strain evidence="7">Shaxun</strain>
        <tissue evidence="7">Muscle</tissue>
    </source>
</reference>
<evidence type="ECO:0000256" key="3">
    <source>
        <dbReference type="ARBA" id="ARBA00023157"/>
    </source>
</evidence>
<dbReference type="AlphaFoldDB" id="A0A2G8L7H5"/>
<dbReference type="PANTHER" id="PTHR11640:SF155">
    <property type="entry name" value="IG-LIKE DOMAIN-CONTAINING PROTEIN"/>
    <property type="match status" value="1"/>
</dbReference>
<evidence type="ECO:0000313" key="8">
    <source>
        <dbReference type="Proteomes" id="UP000230750"/>
    </source>
</evidence>
<dbReference type="Pfam" id="PF13927">
    <property type="entry name" value="Ig_3"/>
    <property type="match status" value="1"/>
</dbReference>
<keyword evidence="2" id="KW-0472">Membrane</keyword>
<evidence type="ECO:0000256" key="1">
    <source>
        <dbReference type="ARBA" id="ARBA00004479"/>
    </source>
</evidence>
<accession>A0A2G8L7H5</accession>
<dbReference type="Gene3D" id="2.60.40.10">
    <property type="entry name" value="Immunoglobulins"/>
    <property type="match status" value="2"/>
</dbReference>
<name>A0A2G8L7H5_STIJA</name>
<keyword evidence="3" id="KW-1015">Disulfide bond</keyword>
<dbReference type="GO" id="GO:0005886">
    <property type="term" value="C:plasma membrane"/>
    <property type="evidence" value="ECO:0007669"/>
    <property type="project" value="TreeGrafter"/>
</dbReference>
<evidence type="ECO:0000256" key="2">
    <source>
        <dbReference type="ARBA" id="ARBA00023136"/>
    </source>
</evidence>
<dbReference type="SUPFAM" id="SSF48726">
    <property type="entry name" value="Immunoglobulin"/>
    <property type="match status" value="2"/>
</dbReference>
<evidence type="ECO:0000313" key="7">
    <source>
        <dbReference type="EMBL" id="PIK56227.1"/>
    </source>
</evidence>
<organism evidence="7 8">
    <name type="scientific">Stichopus japonicus</name>
    <name type="common">Sea cucumber</name>
    <dbReference type="NCBI Taxonomy" id="307972"/>
    <lineage>
        <taxon>Eukaryota</taxon>
        <taxon>Metazoa</taxon>
        <taxon>Echinodermata</taxon>
        <taxon>Eleutherozoa</taxon>
        <taxon>Echinozoa</taxon>
        <taxon>Holothuroidea</taxon>
        <taxon>Aspidochirotacea</taxon>
        <taxon>Aspidochirotida</taxon>
        <taxon>Stichopodidae</taxon>
        <taxon>Apostichopus</taxon>
    </lineage>
</organism>
<keyword evidence="5" id="KW-0393">Immunoglobulin domain</keyword>
<sequence>MIDTATTAHVPQPCIISLNECTEVLTQFGTVGKIELNFNTSGHVPIVTWTLPQSTTIQHDLQVDNVVKTTEDYKSTVTENGKFAVLEIYNVNFLDAGTYTCRMDFSDTGRSSERSIQVSVLGFPSVSMANGATEKETLSVSCCLYVSLEVEDSIMWTLNQSGHLLILQEEKTYSPAGVMKHMCSEITFEVHRRYHRQLLRCSLRKAMNVYSEVAMDVQYPASIRYAENGLRHLSVHQFANVCCISEGNPRPSVELQWLSTEGYWNIISNVTAYVYEREPYMYSTFMIHVAVRQPLQVRCFANNKIPPAATTQVLNLVAKFPASVRMLSLSTTVPEGSDIIIECQSDGYPPPDTMLVMLSNMNGSEWTHLPIKAKMINRGTTTWKFELKRLAMNNTGKYQCVANNSEGYASSKTIEINGKRKTILPYIQLSKEIGYCIWLPQTQCLEGNCIELLVVWYFIDID</sequence>
<keyword evidence="8" id="KW-1185">Reference proteome</keyword>
<feature type="domain" description="Ig-like" evidence="6">
    <location>
        <begin position="13"/>
        <end position="117"/>
    </location>
</feature>
<dbReference type="InterPro" id="IPR013783">
    <property type="entry name" value="Ig-like_fold"/>
</dbReference>
<dbReference type="Proteomes" id="UP000230750">
    <property type="component" value="Unassembled WGS sequence"/>
</dbReference>
<dbReference type="GO" id="GO:0098609">
    <property type="term" value="P:cell-cell adhesion"/>
    <property type="evidence" value="ECO:0007669"/>
    <property type="project" value="TreeGrafter"/>
</dbReference>
<dbReference type="OrthoDB" id="10012075at2759"/>
<protein>
    <submittedName>
        <fullName evidence="7">Neurotrimin</fullName>
    </submittedName>
</protein>
<comment type="subcellular location">
    <subcellularLocation>
        <location evidence="1">Membrane</location>
        <topology evidence="1">Single-pass type I membrane protein</topology>
    </subcellularLocation>
</comment>
<keyword evidence="4" id="KW-0325">Glycoprotein</keyword>
<comment type="caution">
    <text evidence="7">The sequence shown here is derived from an EMBL/GenBank/DDBJ whole genome shotgun (WGS) entry which is preliminary data.</text>
</comment>
<dbReference type="PANTHER" id="PTHR11640">
    <property type="entry name" value="NEPHRIN"/>
    <property type="match status" value="1"/>
</dbReference>
<proteinExistence type="predicted"/>
<dbReference type="CDD" id="cd00096">
    <property type="entry name" value="Ig"/>
    <property type="match status" value="1"/>
</dbReference>
<feature type="domain" description="Ig-like" evidence="6">
    <location>
        <begin position="321"/>
        <end position="415"/>
    </location>
</feature>
<gene>
    <name evidence="7" type="ORF">BSL78_06865</name>
</gene>